<dbReference type="PANTHER" id="PTHR42648:SF28">
    <property type="entry name" value="TRANSPOSON-ENCODED PROTEIN WITH RIBONUCLEASE H-LIKE AND RETROVIRUS ZINC FINGER-LIKE DOMAINS"/>
    <property type="match status" value="1"/>
</dbReference>
<dbReference type="GO" id="GO:0015074">
    <property type="term" value="P:DNA integration"/>
    <property type="evidence" value="ECO:0007669"/>
    <property type="project" value="InterPro"/>
</dbReference>
<dbReference type="AlphaFoldDB" id="A0AAF0R3I2"/>
<accession>A0AAF0R3I2</accession>
<feature type="domain" description="Integrase catalytic" evidence="2">
    <location>
        <begin position="1"/>
        <end position="66"/>
    </location>
</feature>
<evidence type="ECO:0000313" key="4">
    <source>
        <dbReference type="Proteomes" id="UP001234989"/>
    </source>
</evidence>
<feature type="region of interest" description="Disordered" evidence="1">
    <location>
        <begin position="46"/>
        <end position="66"/>
    </location>
</feature>
<evidence type="ECO:0000256" key="1">
    <source>
        <dbReference type="SAM" id="MobiDB-lite"/>
    </source>
</evidence>
<dbReference type="SUPFAM" id="SSF53098">
    <property type="entry name" value="Ribonuclease H-like"/>
    <property type="match status" value="1"/>
</dbReference>
<name>A0AAF0R3I2_SOLVR</name>
<dbReference type="PROSITE" id="PS50994">
    <property type="entry name" value="INTEGRASE"/>
    <property type="match status" value="1"/>
</dbReference>
<gene>
    <name evidence="3" type="ORF">MTR67_027095</name>
</gene>
<dbReference type="Gene3D" id="3.30.420.10">
    <property type="entry name" value="Ribonuclease H-like superfamily/Ribonuclease H"/>
    <property type="match status" value="1"/>
</dbReference>
<keyword evidence="4" id="KW-1185">Reference proteome</keyword>
<dbReference type="EMBL" id="CP133617">
    <property type="protein sequence ID" value="WMV33710.1"/>
    <property type="molecule type" value="Genomic_DNA"/>
</dbReference>
<organism evidence="3 4">
    <name type="scientific">Solanum verrucosum</name>
    <dbReference type="NCBI Taxonomy" id="315347"/>
    <lineage>
        <taxon>Eukaryota</taxon>
        <taxon>Viridiplantae</taxon>
        <taxon>Streptophyta</taxon>
        <taxon>Embryophyta</taxon>
        <taxon>Tracheophyta</taxon>
        <taxon>Spermatophyta</taxon>
        <taxon>Magnoliopsida</taxon>
        <taxon>eudicotyledons</taxon>
        <taxon>Gunneridae</taxon>
        <taxon>Pentapetalae</taxon>
        <taxon>asterids</taxon>
        <taxon>lamiids</taxon>
        <taxon>Solanales</taxon>
        <taxon>Solanaceae</taxon>
        <taxon>Solanoideae</taxon>
        <taxon>Solaneae</taxon>
        <taxon>Solanum</taxon>
    </lineage>
</organism>
<dbReference type="InterPro" id="IPR036397">
    <property type="entry name" value="RNaseH_sf"/>
</dbReference>
<sequence>MFLKFKAEAENQLDRKIKRFRSDRGGEYNTKTLEDFCEKNDITHEVSAPYAPQQNGVAKRKNRTLK</sequence>
<evidence type="ECO:0000259" key="2">
    <source>
        <dbReference type="PROSITE" id="PS50994"/>
    </source>
</evidence>
<reference evidence="3" key="1">
    <citation type="submission" date="2023-08" db="EMBL/GenBank/DDBJ databases">
        <title>A de novo genome assembly of Solanum verrucosum Schlechtendal, a Mexican diploid species geographically isolated from the other diploid A-genome species in potato relatives.</title>
        <authorList>
            <person name="Hosaka K."/>
        </authorList>
    </citation>
    <scope>NUCLEOTIDE SEQUENCE</scope>
    <source>
        <tissue evidence="3">Young leaves</tissue>
    </source>
</reference>
<dbReference type="GO" id="GO:0003676">
    <property type="term" value="F:nucleic acid binding"/>
    <property type="evidence" value="ECO:0007669"/>
    <property type="project" value="InterPro"/>
</dbReference>
<dbReference type="Proteomes" id="UP001234989">
    <property type="component" value="Chromosome 6"/>
</dbReference>
<protein>
    <recommendedName>
        <fullName evidence="2">Integrase catalytic domain-containing protein</fullName>
    </recommendedName>
</protein>
<dbReference type="InterPro" id="IPR039537">
    <property type="entry name" value="Retrotran_Ty1/copia-like"/>
</dbReference>
<dbReference type="InterPro" id="IPR012337">
    <property type="entry name" value="RNaseH-like_sf"/>
</dbReference>
<evidence type="ECO:0000313" key="3">
    <source>
        <dbReference type="EMBL" id="WMV33710.1"/>
    </source>
</evidence>
<dbReference type="InterPro" id="IPR001584">
    <property type="entry name" value="Integrase_cat-core"/>
</dbReference>
<proteinExistence type="predicted"/>
<dbReference type="PANTHER" id="PTHR42648">
    <property type="entry name" value="TRANSPOSASE, PUTATIVE-RELATED"/>
    <property type="match status" value="1"/>
</dbReference>